<dbReference type="RefSeq" id="WP_066857976.1">
    <property type="nucleotide sequence ID" value="NZ_JXMS01000032.1"/>
</dbReference>
<reference evidence="2 3" key="1">
    <citation type="submission" date="2015-01" db="EMBL/GenBank/DDBJ databases">
        <title>Desulfovibrio sp. JC271 draft genome sequence.</title>
        <authorList>
            <person name="Shivani Y."/>
            <person name="Subhash Y."/>
            <person name="Sasikala C."/>
            <person name="Ramana C.V."/>
        </authorList>
    </citation>
    <scope>NUCLEOTIDE SEQUENCE [LARGE SCALE GENOMIC DNA]</scope>
    <source>
        <strain evidence="2 3">JC271</strain>
    </source>
</reference>
<proteinExistence type="predicted"/>
<organism evidence="2 3">
    <name type="scientific">Halodesulfovibrio spirochaetisodalis</name>
    <dbReference type="NCBI Taxonomy" id="1560234"/>
    <lineage>
        <taxon>Bacteria</taxon>
        <taxon>Pseudomonadati</taxon>
        <taxon>Thermodesulfobacteriota</taxon>
        <taxon>Desulfovibrionia</taxon>
        <taxon>Desulfovibrionales</taxon>
        <taxon>Desulfovibrionaceae</taxon>
        <taxon>Halodesulfovibrio</taxon>
    </lineage>
</organism>
<dbReference type="AlphaFoldDB" id="A0A1B7X9J2"/>
<gene>
    <name evidence="2" type="ORF">SP90_14760</name>
</gene>
<evidence type="ECO:0000259" key="1">
    <source>
        <dbReference type="Pfam" id="PF04606"/>
    </source>
</evidence>
<dbReference type="Pfam" id="PF04606">
    <property type="entry name" value="Ogr_Delta"/>
    <property type="match status" value="1"/>
</dbReference>
<protein>
    <recommendedName>
        <fullName evidence="1">Zinc finger Ogr/Delta-type domain-containing protein</fullName>
    </recommendedName>
</protein>
<keyword evidence="3" id="KW-1185">Reference proteome</keyword>
<evidence type="ECO:0000313" key="3">
    <source>
        <dbReference type="Proteomes" id="UP000091979"/>
    </source>
</evidence>
<comment type="caution">
    <text evidence="2">The sequence shown here is derived from an EMBL/GenBank/DDBJ whole genome shotgun (WGS) entry which is preliminary data.</text>
</comment>
<dbReference type="EMBL" id="JXMS01000032">
    <property type="protein sequence ID" value="OBQ46028.1"/>
    <property type="molecule type" value="Genomic_DNA"/>
</dbReference>
<dbReference type="PATRIC" id="fig|1560234.3.peg.2231"/>
<dbReference type="Proteomes" id="UP000091979">
    <property type="component" value="Unassembled WGS sequence"/>
</dbReference>
<dbReference type="OrthoDB" id="6895359at2"/>
<sequence length="84" mass="9446">MSRSVVQRCCVCGHESRIESSKIISDKLKLLYCGCKDPTCGHTWVTNLEFSHTLSPSALKLPEELREKVKTVPPAQQQNLFVSQ</sequence>
<evidence type="ECO:0000313" key="2">
    <source>
        <dbReference type="EMBL" id="OBQ46028.1"/>
    </source>
</evidence>
<accession>A0A1B7X9J2</accession>
<dbReference type="InterPro" id="IPR007684">
    <property type="entry name" value="Znf_Ogr/Delta"/>
</dbReference>
<name>A0A1B7X9J2_9BACT</name>
<feature type="domain" description="Zinc finger Ogr/Delta-type" evidence="1">
    <location>
        <begin position="8"/>
        <end position="54"/>
    </location>
</feature>